<feature type="compositionally biased region" description="Low complexity" evidence="1">
    <location>
        <begin position="38"/>
        <end position="60"/>
    </location>
</feature>
<gene>
    <name evidence="2" type="ORF">BS50DRAFT_207387</name>
</gene>
<dbReference type="EMBL" id="KZ678149">
    <property type="protein sequence ID" value="PSN60362.1"/>
    <property type="molecule type" value="Genomic_DNA"/>
</dbReference>
<reference evidence="2 3" key="1">
    <citation type="journal article" date="2018" name="Front. Microbiol.">
        <title>Genome-Wide Analysis of Corynespora cassiicola Leaf Fall Disease Putative Effectors.</title>
        <authorList>
            <person name="Lopez D."/>
            <person name="Ribeiro S."/>
            <person name="Label P."/>
            <person name="Fumanal B."/>
            <person name="Venisse J.S."/>
            <person name="Kohler A."/>
            <person name="de Oliveira R.R."/>
            <person name="Labutti K."/>
            <person name="Lipzen A."/>
            <person name="Lail K."/>
            <person name="Bauer D."/>
            <person name="Ohm R.A."/>
            <person name="Barry K.W."/>
            <person name="Spatafora J."/>
            <person name="Grigoriev I.V."/>
            <person name="Martin F.M."/>
            <person name="Pujade-Renaud V."/>
        </authorList>
    </citation>
    <scope>NUCLEOTIDE SEQUENCE [LARGE SCALE GENOMIC DNA]</scope>
    <source>
        <strain evidence="2 3">Philippines</strain>
    </source>
</reference>
<dbReference type="AlphaFoldDB" id="A0A2T2N4J0"/>
<evidence type="ECO:0000256" key="1">
    <source>
        <dbReference type="SAM" id="MobiDB-lite"/>
    </source>
</evidence>
<proteinExistence type="predicted"/>
<keyword evidence="3" id="KW-1185">Reference proteome</keyword>
<sequence length="143" mass="15461">MNTGLLSNVVLPYHCFDSSHPPSTQLAIHHAQPDSDYSSFSPSGPRVRSSPSRLDSASPSHPIPSHPISSHLSPPTKPKARKAAERDPWPGFGSGFGSGSCACTCMRMPLFLPTYLPTYLPTHLYAVHIHTAKPSQATWYAIA</sequence>
<evidence type="ECO:0000313" key="3">
    <source>
        <dbReference type="Proteomes" id="UP000240883"/>
    </source>
</evidence>
<dbReference type="Proteomes" id="UP000240883">
    <property type="component" value="Unassembled WGS sequence"/>
</dbReference>
<evidence type="ECO:0000313" key="2">
    <source>
        <dbReference type="EMBL" id="PSN60362.1"/>
    </source>
</evidence>
<accession>A0A2T2N4J0</accession>
<protein>
    <submittedName>
        <fullName evidence="2">Uncharacterized protein</fullName>
    </submittedName>
</protein>
<name>A0A2T2N4J0_CORCC</name>
<organism evidence="2 3">
    <name type="scientific">Corynespora cassiicola Philippines</name>
    <dbReference type="NCBI Taxonomy" id="1448308"/>
    <lineage>
        <taxon>Eukaryota</taxon>
        <taxon>Fungi</taxon>
        <taxon>Dikarya</taxon>
        <taxon>Ascomycota</taxon>
        <taxon>Pezizomycotina</taxon>
        <taxon>Dothideomycetes</taxon>
        <taxon>Pleosporomycetidae</taxon>
        <taxon>Pleosporales</taxon>
        <taxon>Corynesporascaceae</taxon>
        <taxon>Corynespora</taxon>
    </lineage>
</organism>
<feature type="region of interest" description="Disordered" evidence="1">
    <location>
        <begin position="24"/>
        <end position="89"/>
    </location>
</feature>